<comment type="caution">
    <text evidence="1">The sequence shown here is derived from an EMBL/GenBank/DDBJ whole genome shotgun (WGS) entry which is preliminary data.</text>
</comment>
<sequence length="484" mass="55910">MFNDLILAFHKDMYDKNTIRIKDQKKQYVYYSGNSHEIKNYLETALELTYAPKDVEKMQLQFVNLAKKIIDQMAIVYREPAIRQTVFEDKKIKIETTTNDEGEEVKKEINLNAEKEKELSNQYNEVLPTDINIQDKRAHRLGSLQNTVLTQVMFNEKTGKIKYKTRPSHLYDIDVDSDGNIIEVSYTKYYIGKSGELEEFKIYWTDKLLYMRDANSNKMNLPKKDNVNRLRDNNENPFDVIPFALLIMEESEDGWGEGKNDVVNVNEQVNFLLTKLINRDIILGEGVMVGTNLELSKKGRAIEGETEVRASVSNPLTIDGVKTDDVTPNLQFVGTNPQIEAVRDTIDWYIMYIAGLNGLRGSEIISEIKDTSDYQKVMDAVDQMELRQDDIEPLRNYEKHRYNITKAVNNSFVGTGVGNQFKLKKIPDGLTLKVDFADVIIHKTPEELRLQRDWEELNGLSTPVDWVRQDNPDLTEIEAKEKIK</sequence>
<gene>
    <name evidence="1" type="ORF">LCGC14_2014210</name>
</gene>
<proteinExistence type="predicted"/>
<protein>
    <recommendedName>
        <fullName evidence="2">Portal protein</fullName>
    </recommendedName>
</protein>
<dbReference type="AlphaFoldDB" id="A0A0F9HCS5"/>
<evidence type="ECO:0008006" key="2">
    <source>
        <dbReference type="Google" id="ProtNLM"/>
    </source>
</evidence>
<name>A0A0F9HCS5_9ZZZZ</name>
<reference evidence="1" key="1">
    <citation type="journal article" date="2015" name="Nature">
        <title>Complex archaea that bridge the gap between prokaryotes and eukaryotes.</title>
        <authorList>
            <person name="Spang A."/>
            <person name="Saw J.H."/>
            <person name="Jorgensen S.L."/>
            <person name="Zaremba-Niedzwiedzka K."/>
            <person name="Martijn J."/>
            <person name="Lind A.E."/>
            <person name="van Eijk R."/>
            <person name="Schleper C."/>
            <person name="Guy L."/>
            <person name="Ettema T.J."/>
        </authorList>
    </citation>
    <scope>NUCLEOTIDE SEQUENCE</scope>
</reference>
<organism evidence="1">
    <name type="scientific">marine sediment metagenome</name>
    <dbReference type="NCBI Taxonomy" id="412755"/>
    <lineage>
        <taxon>unclassified sequences</taxon>
        <taxon>metagenomes</taxon>
        <taxon>ecological metagenomes</taxon>
    </lineage>
</organism>
<accession>A0A0F9HCS5</accession>
<evidence type="ECO:0000313" key="1">
    <source>
        <dbReference type="EMBL" id="KKL79500.1"/>
    </source>
</evidence>
<dbReference type="EMBL" id="LAZR01023151">
    <property type="protein sequence ID" value="KKL79500.1"/>
    <property type="molecule type" value="Genomic_DNA"/>
</dbReference>